<dbReference type="Pfam" id="PF00595">
    <property type="entry name" value="PDZ"/>
    <property type="match status" value="1"/>
</dbReference>
<dbReference type="RefSeq" id="WP_377030466.1">
    <property type="nucleotide sequence ID" value="NZ_JBHOMY010000057.1"/>
</dbReference>
<dbReference type="PRINTS" id="PR00834">
    <property type="entry name" value="PROTEASES2C"/>
</dbReference>
<evidence type="ECO:0000256" key="4">
    <source>
        <dbReference type="ARBA" id="ARBA00022737"/>
    </source>
</evidence>
<dbReference type="SUPFAM" id="SSF50156">
    <property type="entry name" value="PDZ domain-like"/>
    <property type="match status" value="2"/>
</dbReference>
<keyword evidence="6" id="KW-0720">Serine protease</keyword>
<accession>A0ABV6YB93</accession>
<evidence type="ECO:0000256" key="7">
    <source>
        <dbReference type="SAM" id="MobiDB-lite"/>
    </source>
</evidence>
<dbReference type="Gene3D" id="2.40.10.120">
    <property type="match status" value="1"/>
</dbReference>
<dbReference type="InterPro" id="IPR011782">
    <property type="entry name" value="Pept_S1C_Do"/>
</dbReference>
<feature type="region of interest" description="Disordered" evidence="7">
    <location>
        <begin position="115"/>
        <end position="140"/>
    </location>
</feature>
<dbReference type="NCBIfam" id="TIGR02037">
    <property type="entry name" value="degP_htrA_DO"/>
    <property type="match status" value="1"/>
</dbReference>
<dbReference type="InterPro" id="IPR001478">
    <property type="entry name" value="PDZ"/>
</dbReference>
<evidence type="ECO:0000256" key="1">
    <source>
        <dbReference type="ARBA" id="ARBA00010541"/>
    </source>
</evidence>
<dbReference type="Pfam" id="PF13365">
    <property type="entry name" value="Trypsin_2"/>
    <property type="match status" value="1"/>
</dbReference>
<organism evidence="9 10">
    <name type="scientific">Microvirga arabica</name>
    <dbReference type="NCBI Taxonomy" id="1128671"/>
    <lineage>
        <taxon>Bacteria</taxon>
        <taxon>Pseudomonadati</taxon>
        <taxon>Pseudomonadota</taxon>
        <taxon>Alphaproteobacteria</taxon>
        <taxon>Hyphomicrobiales</taxon>
        <taxon>Methylobacteriaceae</taxon>
        <taxon>Microvirga</taxon>
    </lineage>
</organism>
<name>A0ABV6YB93_9HYPH</name>
<keyword evidence="4" id="KW-0677">Repeat</keyword>
<evidence type="ECO:0000256" key="6">
    <source>
        <dbReference type="ARBA" id="ARBA00022825"/>
    </source>
</evidence>
<dbReference type="GO" id="GO:0016787">
    <property type="term" value="F:hydrolase activity"/>
    <property type="evidence" value="ECO:0007669"/>
    <property type="project" value="UniProtKB-KW"/>
</dbReference>
<evidence type="ECO:0000256" key="2">
    <source>
        <dbReference type="ARBA" id="ARBA00022670"/>
    </source>
</evidence>
<dbReference type="InterPro" id="IPR036034">
    <property type="entry name" value="PDZ_sf"/>
</dbReference>
<dbReference type="InterPro" id="IPR009003">
    <property type="entry name" value="Peptidase_S1_PA"/>
</dbReference>
<evidence type="ECO:0000256" key="5">
    <source>
        <dbReference type="ARBA" id="ARBA00022801"/>
    </source>
</evidence>
<dbReference type="Proteomes" id="UP001593940">
    <property type="component" value="Unassembled WGS sequence"/>
</dbReference>
<sequence>MSKVEFERNSKASTQRASGRIQAALLGAVALTAVAAVSGNVIVHPAAAQTSQTAAPAQMVPSFADVVERVKPAVVSVRVKGENTQTSDRQSGGSNFNLPDFDLPEDHPFQEFFKRFRGQGDRNDEGSRPGQPGPRRGMAQGSGFFISADGYLVTNNHVIDKSSDVEVLMDDGRTLSAKVVGTDPKTDLALLKVEEGGPFKFVELAPEAPRVGDWVLAVGNPFGLGGTVTAGIVSARARDIGAGPYDDFLQIDAPVNRGNSGGPAFNQRGQVVGVNTAIASPSGGNVGIAFAIPSETVQNIVTQLKEKGTVERGFLGVQIQSLSKDIASSVGLEKSEGAIVSRLEGDSPAAKAGVKTGDIILSVNGKPVNDARDLSRTVAALNAGSTANLQVWRDGKRQDIAVTIGKMSERSASSTTQQGSGTEMGSLGLRLAPGSTAGGTKGVAVIGVEPGSTASDKGFKTGDVIADVAGQAVETPADVRKALDDSRKGGKKNVLFRVESKDGARFIAVPVPTA</sequence>
<keyword evidence="5 9" id="KW-0378">Hydrolase</keyword>
<evidence type="ECO:0000313" key="9">
    <source>
        <dbReference type="EMBL" id="MFC1458550.1"/>
    </source>
</evidence>
<dbReference type="PROSITE" id="PS50106">
    <property type="entry name" value="PDZ"/>
    <property type="match status" value="2"/>
</dbReference>
<reference evidence="9 10" key="1">
    <citation type="submission" date="2024-09" db="EMBL/GenBank/DDBJ databases">
        <title>Nodulacao em especies de Leguminosae Basais da Amazonia e Caracterizacao dos Rizobios e Bacterias Associadas aos Nodulos.</title>
        <authorList>
            <person name="Jambeiro I.C.A."/>
            <person name="Lopes I.S."/>
            <person name="Aguiar E.R.G.R."/>
            <person name="Santos A.F.J."/>
            <person name="Dos Santos J.M.F."/>
            <person name="Gross E."/>
        </authorList>
    </citation>
    <scope>NUCLEOTIDE SEQUENCE [LARGE SCALE GENOMIC DNA]</scope>
    <source>
        <strain evidence="9 10">BRUESC1165</strain>
    </source>
</reference>
<feature type="domain" description="PDZ" evidence="8">
    <location>
        <begin position="299"/>
        <end position="395"/>
    </location>
</feature>
<evidence type="ECO:0000259" key="8">
    <source>
        <dbReference type="PROSITE" id="PS50106"/>
    </source>
</evidence>
<evidence type="ECO:0000256" key="3">
    <source>
        <dbReference type="ARBA" id="ARBA00022729"/>
    </source>
</evidence>
<comment type="similarity">
    <text evidence="1">Belongs to the peptidase S1C family.</text>
</comment>
<keyword evidence="10" id="KW-1185">Reference proteome</keyword>
<protein>
    <submittedName>
        <fullName evidence="9">Do family serine endopeptidase</fullName>
        <ecNumber evidence="9">3.4.21.107</ecNumber>
    </submittedName>
</protein>
<dbReference type="InterPro" id="IPR001940">
    <property type="entry name" value="Peptidase_S1C"/>
</dbReference>
<evidence type="ECO:0000313" key="10">
    <source>
        <dbReference type="Proteomes" id="UP001593940"/>
    </source>
</evidence>
<feature type="domain" description="PDZ" evidence="8">
    <location>
        <begin position="401"/>
        <end position="474"/>
    </location>
</feature>
<gene>
    <name evidence="9" type="ORF">ACETIH_17955</name>
</gene>
<keyword evidence="3" id="KW-0732">Signal</keyword>
<feature type="compositionally biased region" description="Basic and acidic residues" evidence="7">
    <location>
        <begin position="115"/>
        <end position="127"/>
    </location>
</feature>
<dbReference type="CDD" id="cd10839">
    <property type="entry name" value="cpPDZ1_DegP-like"/>
    <property type="match status" value="1"/>
</dbReference>
<dbReference type="SUPFAM" id="SSF50494">
    <property type="entry name" value="Trypsin-like serine proteases"/>
    <property type="match status" value="1"/>
</dbReference>
<dbReference type="PANTHER" id="PTHR22939:SF129">
    <property type="entry name" value="SERINE PROTEASE HTRA2, MITOCHONDRIAL"/>
    <property type="match status" value="1"/>
</dbReference>
<dbReference type="Gene3D" id="2.30.42.10">
    <property type="match status" value="2"/>
</dbReference>
<dbReference type="EMBL" id="JBHOMY010000057">
    <property type="protein sequence ID" value="MFC1458550.1"/>
    <property type="molecule type" value="Genomic_DNA"/>
</dbReference>
<dbReference type="EC" id="3.4.21.107" evidence="9"/>
<comment type="caution">
    <text evidence="9">The sequence shown here is derived from an EMBL/GenBank/DDBJ whole genome shotgun (WGS) entry which is preliminary data.</text>
</comment>
<dbReference type="Pfam" id="PF13180">
    <property type="entry name" value="PDZ_2"/>
    <property type="match status" value="1"/>
</dbReference>
<dbReference type="SMART" id="SM00228">
    <property type="entry name" value="PDZ"/>
    <property type="match status" value="2"/>
</dbReference>
<proteinExistence type="inferred from homology"/>
<dbReference type="PANTHER" id="PTHR22939">
    <property type="entry name" value="SERINE PROTEASE FAMILY S1C HTRA-RELATED"/>
    <property type="match status" value="1"/>
</dbReference>
<keyword evidence="2" id="KW-0645">Protease</keyword>
<feature type="compositionally biased region" description="Low complexity" evidence="7">
    <location>
        <begin position="128"/>
        <end position="137"/>
    </location>
</feature>